<evidence type="ECO:0000313" key="6">
    <source>
        <dbReference type="Proteomes" id="UP000324629"/>
    </source>
</evidence>
<evidence type="ECO:0000256" key="1">
    <source>
        <dbReference type="SAM" id="MobiDB-lite"/>
    </source>
</evidence>
<evidence type="ECO:0000313" key="4">
    <source>
        <dbReference type="EMBL" id="KAA3670033.1"/>
    </source>
</evidence>
<name>A0A5J4N344_9TREM</name>
<dbReference type="EMBL" id="QNGE01005982">
    <property type="protein sequence ID" value="KAA3671700.1"/>
    <property type="molecule type" value="Genomic_DNA"/>
</dbReference>
<organism evidence="3 6">
    <name type="scientific">Paragonimus westermani</name>
    <dbReference type="NCBI Taxonomy" id="34504"/>
    <lineage>
        <taxon>Eukaryota</taxon>
        <taxon>Metazoa</taxon>
        <taxon>Spiralia</taxon>
        <taxon>Lophotrochozoa</taxon>
        <taxon>Platyhelminthes</taxon>
        <taxon>Trematoda</taxon>
        <taxon>Digenea</taxon>
        <taxon>Plagiorchiida</taxon>
        <taxon>Troglotremata</taxon>
        <taxon>Troglotrematidae</taxon>
        <taxon>Paragonimus</taxon>
    </lineage>
</organism>
<proteinExistence type="predicted"/>
<dbReference type="Proteomes" id="UP000324629">
    <property type="component" value="Unassembled WGS sequence"/>
</dbReference>
<keyword evidence="6" id="KW-1185">Reference proteome</keyword>
<comment type="caution">
    <text evidence="3">The sequence shown here is derived from an EMBL/GenBank/DDBJ whole genome shotgun (WGS) entry which is preliminary data.</text>
</comment>
<feature type="compositionally biased region" description="Polar residues" evidence="1">
    <location>
        <begin position="45"/>
        <end position="62"/>
    </location>
</feature>
<reference evidence="3 6" key="1">
    <citation type="journal article" date="2019" name="Gigascience">
        <title>Whole-genome sequence of the oriental lung fluke Paragonimus westermani.</title>
        <authorList>
            <person name="Oey H."/>
            <person name="Zakrzewski M."/>
            <person name="Narain K."/>
            <person name="Devi K.R."/>
            <person name="Agatsuma T."/>
            <person name="Nawaratna S."/>
            <person name="Gobert G.N."/>
            <person name="Jones M.K."/>
            <person name="Ragan M.A."/>
            <person name="McManus D.P."/>
            <person name="Krause L."/>
        </authorList>
    </citation>
    <scope>NUCLEOTIDE SEQUENCE [LARGE SCALE GENOMIC DNA]</scope>
    <source>
        <strain evidence="3 6">IND2009</strain>
    </source>
</reference>
<sequence>MFILTFIFLGLILLLDLTTVGRDAKQLMRNLKLQKRRIQTARQKFLKNQQQSQGNEFEVDSNSELRNRSE</sequence>
<gene>
    <name evidence="3" type="ORF">DEA37_0009306</name>
    <name evidence="5" type="ORF">DEA37_0011468</name>
    <name evidence="4" type="ORF">DEA37_0013077</name>
</gene>
<feature type="chain" id="PRO_5033490383" evidence="2">
    <location>
        <begin position="22"/>
        <end position="70"/>
    </location>
</feature>
<accession>A0A5J4N344</accession>
<feature type="region of interest" description="Disordered" evidence="1">
    <location>
        <begin position="45"/>
        <end position="70"/>
    </location>
</feature>
<evidence type="ECO:0000313" key="5">
    <source>
        <dbReference type="EMBL" id="KAA3671700.1"/>
    </source>
</evidence>
<dbReference type="AlphaFoldDB" id="A0A5J4N344"/>
<dbReference type="EMBL" id="QNGE01020706">
    <property type="protein sequence ID" value="KAA3669887.1"/>
    <property type="molecule type" value="Genomic_DNA"/>
</dbReference>
<evidence type="ECO:0000256" key="2">
    <source>
        <dbReference type="SAM" id="SignalP"/>
    </source>
</evidence>
<evidence type="ECO:0000313" key="3">
    <source>
        <dbReference type="EMBL" id="KAA3669887.1"/>
    </source>
</evidence>
<protein>
    <submittedName>
        <fullName evidence="3">Uncharacterized protein</fullName>
    </submittedName>
</protein>
<feature type="non-terminal residue" evidence="3">
    <location>
        <position position="70"/>
    </location>
</feature>
<dbReference type="EMBL" id="QNGE01016010">
    <property type="protein sequence ID" value="KAA3670033.1"/>
    <property type="molecule type" value="Genomic_DNA"/>
</dbReference>
<keyword evidence="2" id="KW-0732">Signal</keyword>
<feature type="signal peptide" evidence="2">
    <location>
        <begin position="1"/>
        <end position="21"/>
    </location>
</feature>